<evidence type="ECO:0000256" key="10">
    <source>
        <dbReference type="HAMAP-Rule" id="MF_00202"/>
    </source>
</evidence>
<comment type="caution">
    <text evidence="13">The sequence shown here is derived from an EMBL/GenBank/DDBJ whole genome shotgun (WGS) entry which is preliminary data.</text>
</comment>
<dbReference type="CDD" id="cd02885">
    <property type="entry name" value="NUDIX_IPP_Isomerase"/>
    <property type="match status" value="1"/>
</dbReference>
<keyword evidence="6 10" id="KW-0460">Magnesium</keyword>
<keyword evidence="14" id="KW-1185">Reference proteome</keyword>
<dbReference type="GO" id="GO:0004452">
    <property type="term" value="F:isopentenyl-diphosphate delta-isomerase activity"/>
    <property type="evidence" value="ECO:0007669"/>
    <property type="project" value="UniProtKB-UniRule"/>
</dbReference>
<dbReference type="EMBL" id="JAKGSI010000001">
    <property type="protein sequence ID" value="MCF4006148.1"/>
    <property type="molecule type" value="Genomic_DNA"/>
</dbReference>
<keyword evidence="5 10" id="KW-0479">Metal-binding</keyword>
<feature type="binding site" evidence="10">
    <location>
        <position position="99"/>
    </location>
    <ligand>
        <name>Mg(2+)</name>
        <dbReference type="ChEBI" id="CHEBI:18420"/>
    </ligand>
</feature>
<dbReference type="PANTHER" id="PTHR10885">
    <property type="entry name" value="ISOPENTENYL-DIPHOSPHATE DELTA-ISOMERASE"/>
    <property type="match status" value="1"/>
</dbReference>
<feature type="active site" evidence="10 11">
    <location>
        <position position="128"/>
    </location>
</feature>
<keyword evidence="7 10" id="KW-0464">Manganese</keyword>
<evidence type="ECO:0000256" key="8">
    <source>
        <dbReference type="ARBA" id="ARBA00023229"/>
    </source>
</evidence>
<dbReference type="InterPro" id="IPR056375">
    <property type="entry name" value="Idi_bact"/>
</dbReference>
<evidence type="ECO:0000256" key="2">
    <source>
        <dbReference type="ARBA" id="ARBA00007579"/>
    </source>
</evidence>
<keyword evidence="9 10" id="KW-0413">Isomerase</keyword>
<dbReference type="InterPro" id="IPR011876">
    <property type="entry name" value="IsopentenylPP_isomerase_typ1"/>
</dbReference>
<evidence type="ECO:0000256" key="5">
    <source>
        <dbReference type="ARBA" id="ARBA00022723"/>
    </source>
</evidence>
<evidence type="ECO:0000256" key="1">
    <source>
        <dbReference type="ARBA" id="ARBA00004826"/>
    </source>
</evidence>
<dbReference type="GO" id="GO:0046872">
    <property type="term" value="F:metal ion binding"/>
    <property type="evidence" value="ECO:0007669"/>
    <property type="project" value="UniProtKB-KW"/>
</dbReference>
<feature type="domain" description="Nudix hydrolase" evidence="12">
    <location>
        <begin position="42"/>
        <end position="180"/>
    </location>
</feature>
<dbReference type="InterPro" id="IPR015797">
    <property type="entry name" value="NUDIX_hydrolase-like_dom_sf"/>
</dbReference>
<keyword evidence="4 10" id="KW-0963">Cytoplasm</keyword>
<feature type="binding site" evidence="10">
    <location>
        <position position="37"/>
    </location>
    <ligand>
        <name>Mn(2+)</name>
        <dbReference type="ChEBI" id="CHEBI:29035"/>
    </ligand>
</feature>
<evidence type="ECO:0000256" key="11">
    <source>
        <dbReference type="PIRSR" id="PIRSR018427-1"/>
    </source>
</evidence>
<evidence type="ECO:0000259" key="12">
    <source>
        <dbReference type="PROSITE" id="PS51462"/>
    </source>
</evidence>
<protein>
    <recommendedName>
        <fullName evidence="3 10">Isopentenyl-diphosphate Delta-isomerase</fullName>
        <shortName evidence="10">IPP isomerase</shortName>
        <ecNumber evidence="3 10">5.3.3.2</ecNumber>
    </recommendedName>
    <alternativeName>
        <fullName evidence="10">IPP:DMAPP isomerase</fullName>
    </alternativeName>
    <alternativeName>
        <fullName evidence="10">Isopentenyl pyrophosphate isomerase</fullName>
    </alternativeName>
</protein>
<comment type="catalytic activity">
    <reaction evidence="10">
        <text>isopentenyl diphosphate = dimethylallyl diphosphate</text>
        <dbReference type="Rhea" id="RHEA:23284"/>
        <dbReference type="ChEBI" id="CHEBI:57623"/>
        <dbReference type="ChEBI" id="CHEBI:128769"/>
        <dbReference type="EC" id="5.3.3.2"/>
    </reaction>
</comment>
<feature type="binding site" evidence="10">
    <location>
        <position position="126"/>
    </location>
    <ligand>
        <name>Mn(2+)</name>
        <dbReference type="ChEBI" id="CHEBI:29035"/>
    </ligand>
</feature>
<evidence type="ECO:0000256" key="7">
    <source>
        <dbReference type="ARBA" id="ARBA00023211"/>
    </source>
</evidence>
<dbReference type="AlphaFoldDB" id="A0A9X1QQY9"/>
<dbReference type="GO" id="GO:0009240">
    <property type="term" value="P:isopentenyl diphosphate biosynthetic process"/>
    <property type="evidence" value="ECO:0007669"/>
    <property type="project" value="TreeGrafter"/>
</dbReference>
<evidence type="ECO:0000313" key="14">
    <source>
        <dbReference type="Proteomes" id="UP001139336"/>
    </source>
</evidence>
<reference evidence="13" key="1">
    <citation type="submission" date="2022-01" db="EMBL/GenBank/DDBJ databases">
        <title>Corynebacterium sp. nov isolated from isolated from the feces of the greater white-fronted geese (Anser albifrons) at Poyang Lake, PR China.</title>
        <authorList>
            <person name="Liu Q."/>
        </authorList>
    </citation>
    <scope>NUCLEOTIDE SEQUENCE</scope>
    <source>
        <strain evidence="13">JCM 32435</strain>
    </source>
</reference>
<feature type="active site" evidence="10 11">
    <location>
        <position position="79"/>
    </location>
</feature>
<dbReference type="HAMAP" id="MF_00202">
    <property type="entry name" value="Idi"/>
    <property type="match status" value="1"/>
</dbReference>
<accession>A0A9X1QQY9</accession>
<feature type="binding site" evidence="10">
    <location>
        <position position="128"/>
    </location>
    <ligand>
        <name>Mn(2+)</name>
        <dbReference type="ChEBI" id="CHEBI:29035"/>
    </ligand>
</feature>
<dbReference type="EC" id="5.3.3.2" evidence="3 10"/>
<dbReference type="Gene3D" id="3.90.79.10">
    <property type="entry name" value="Nucleoside Triphosphate Pyrophosphohydrolase"/>
    <property type="match status" value="1"/>
</dbReference>
<comment type="subcellular location">
    <subcellularLocation>
        <location evidence="10">Cytoplasm</location>
    </subcellularLocation>
</comment>
<proteinExistence type="inferred from homology"/>
<keyword evidence="8 10" id="KW-0414">Isoprene biosynthesis</keyword>
<dbReference type="InterPro" id="IPR000086">
    <property type="entry name" value="NUDIX_hydrolase_dom"/>
</dbReference>
<feature type="binding site" evidence="10">
    <location>
        <position position="44"/>
    </location>
    <ligand>
        <name>Mn(2+)</name>
        <dbReference type="ChEBI" id="CHEBI:29035"/>
    </ligand>
</feature>
<dbReference type="PANTHER" id="PTHR10885:SF0">
    <property type="entry name" value="ISOPENTENYL-DIPHOSPHATE DELTA-ISOMERASE"/>
    <property type="match status" value="1"/>
</dbReference>
<organism evidence="13 14">
    <name type="scientific">Corynebacterium uropygiale</name>
    <dbReference type="NCBI Taxonomy" id="1775911"/>
    <lineage>
        <taxon>Bacteria</taxon>
        <taxon>Bacillati</taxon>
        <taxon>Actinomycetota</taxon>
        <taxon>Actinomycetes</taxon>
        <taxon>Mycobacteriales</taxon>
        <taxon>Corynebacteriaceae</taxon>
        <taxon>Corynebacterium</taxon>
    </lineage>
</organism>
<evidence type="ECO:0000256" key="4">
    <source>
        <dbReference type="ARBA" id="ARBA00022490"/>
    </source>
</evidence>
<comment type="cofactor">
    <cofactor evidence="10">
        <name>Mn(2+)</name>
        <dbReference type="ChEBI" id="CHEBI:29035"/>
    </cofactor>
    <text evidence="10">Binds 1 Mn(2+) ion per subunit.</text>
</comment>
<dbReference type="Proteomes" id="UP001139336">
    <property type="component" value="Unassembled WGS sequence"/>
</dbReference>
<dbReference type="SUPFAM" id="SSF55811">
    <property type="entry name" value="Nudix"/>
    <property type="match status" value="1"/>
</dbReference>
<comment type="function">
    <text evidence="10">Catalyzes the 1,3-allylic rearrangement of the homoallylic substrate isopentenyl (IPP) to its highly electrophilic allylic isomer, dimethylallyl diphosphate (DMAPP).</text>
</comment>
<dbReference type="NCBIfam" id="NF002995">
    <property type="entry name" value="PRK03759.1"/>
    <property type="match status" value="1"/>
</dbReference>
<sequence>MTQEFEHRFADGEAEIQVEVVDGEGTVLGTVGKLEAHVPPGILHRAFSLFLFDPDGRMVLQRRAATKYHSPLLLTNATCSHPRPGEPVEDAVRRRAAEELGAHLEELREVGIVVYQVHDERSGLSEHEYNHVFAGRVDASALRPDPEEVDEIVLVTPEELEARRGSEPFTEWFSHVWERVAPVAGEFGFRAGDTPAEG</sequence>
<evidence type="ECO:0000256" key="6">
    <source>
        <dbReference type="ARBA" id="ARBA00022842"/>
    </source>
</evidence>
<gene>
    <name evidence="10 13" type="primary">idi</name>
    <name evidence="13" type="ORF">L1O03_03010</name>
</gene>
<dbReference type="PROSITE" id="PS51462">
    <property type="entry name" value="NUDIX"/>
    <property type="match status" value="1"/>
</dbReference>
<comment type="pathway">
    <text evidence="1 10">Isoprenoid biosynthesis; dimethylallyl diphosphate biosynthesis; dimethylallyl diphosphate from isopentenyl diphosphate: step 1/1.</text>
</comment>
<dbReference type="GO" id="GO:0050992">
    <property type="term" value="P:dimethylallyl diphosphate biosynthetic process"/>
    <property type="evidence" value="ECO:0007669"/>
    <property type="project" value="UniProtKB-UniRule"/>
</dbReference>
<evidence type="ECO:0000313" key="13">
    <source>
        <dbReference type="EMBL" id="MCF4006148.1"/>
    </source>
</evidence>
<dbReference type="PIRSF" id="PIRSF018427">
    <property type="entry name" value="Isopntndiph_ism"/>
    <property type="match status" value="1"/>
</dbReference>
<comment type="cofactor">
    <cofactor evidence="10">
        <name>Mg(2+)</name>
        <dbReference type="ChEBI" id="CHEBI:18420"/>
    </cofactor>
    <text evidence="10">Binds 1 Mg(2+) ion per subunit. The magnesium ion binds only when substrate is bound.</text>
</comment>
<comment type="similarity">
    <text evidence="2 10">Belongs to the IPP isomerase type 1 family.</text>
</comment>
<evidence type="ECO:0000256" key="9">
    <source>
        <dbReference type="ARBA" id="ARBA00023235"/>
    </source>
</evidence>
<evidence type="ECO:0000256" key="3">
    <source>
        <dbReference type="ARBA" id="ARBA00012057"/>
    </source>
</evidence>
<dbReference type="GO" id="GO:0005737">
    <property type="term" value="C:cytoplasm"/>
    <property type="evidence" value="ECO:0007669"/>
    <property type="project" value="UniProtKB-SubCell"/>
</dbReference>
<name>A0A9X1QQY9_9CORY</name>
<dbReference type="RefSeq" id="WP_236117923.1">
    <property type="nucleotide sequence ID" value="NZ_JAKGSI010000001.1"/>
</dbReference>
<dbReference type="Pfam" id="PF00293">
    <property type="entry name" value="NUDIX"/>
    <property type="match status" value="1"/>
</dbReference>
<feature type="binding site" evidence="10">
    <location>
        <position position="81"/>
    </location>
    <ligand>
        <name>Mn(2+)</name>
        <dbReference type="ChEBI" id="CHEBI:29035"/>
    </ligand>
</feature>